<evidence type="ECO:0000256" key="4">
    <source>
        <dbReference type="ARBA" id="ARBA00022692"/>
    </source>
</evidence>
<evidence type="ECO:0000256" key="3">
    <source>
        <dbReference type="ARBA" id="ARBA00022448"/>
    </source>
</evidence>
<feature type="transmembrane region" description="Helical" evidence="8">
    <location>
        <begin position="348"/>
        <end position="366"/>
    </location>
</feature>
<dbReference type="PANTHER" id="PTHR11730">
    <property type="entry name" value="AMMONIUM TRANSPORTER"/>
    <property type="match status" value="1"/>
</dbReference>
<feature type="transmembrane region" description="Helical" evidence="8">
    <location>
        <begin position="141"/>
        <end position="163"/>
    </location>
</feature>
<feature type="transmembrane region" description="Helical" evidence="8">
    <location>
        <begin position="113"/>
        <end position="134"/>
    </location>
</feature>
<dbReference type="PANTHER" id="PTHR11730:SF6">
    <property type="entry name" value="AMMONIUM TRANSPORTER"/>
    <property type="match status" value="1"/>
</dbReference>
<keyword evidence="7 8" id="KW-0924">Ammonia transport</keyword>
<feature type="transmembrane region" description="Helical" evidence="8">
    <location>
        <begin position="226"/>
        <end position="243"/>
    </location>
</feature>
<organism evidence="10 11">
    <name type="scientific">Prymnesium parvum</name>
    <name type="common">Toxic golden alga</name>
    <dbReference type="NCBI Taxonomy" id="97485"/>
    <lineage>
        <taxon>Eukaryota</taxon>
        <taxon>Haptista</taxon>
        <taxon>Haptophyta</taxon>
        <taxon>Prymnesiophyceae</taxon>
        <taxon>Prymnesiales</taxon>
        <taxon>Prymnesiaceae</taxon>
        <taxon>Prymnesium</taxon>
    </lineage>
</organism>
<dbReference type="Gene3D" id="1.10.3430.10">
    <property type="entry name" value="Ammonium transporter AmtB like domains"/>
    <property type="match status" value="1"/>
</dbReference>
<reference evidence="10 11" key="1">
    <citation type="journal article" date="2024" name="Science">
        <title>Giant polyketide synthase enzymes in the biosynthesis of giant marine polyether toxins.</title>
        <authorList>
            <person name="Fallon T.R."/>
            <person name="Shende V.V."/>
            <person name="Wierzbicki I.H."/>
            <person name="Pendleton A.L."/>
            <person name="Watervoot N.F."/>
            <person name="Auber R.P."/>
            <person name="Gonzalez D.J."/>
            <person name="Wisecaver J.H."/>
            <person name="Moore B.S."/>
        </authorList>
    </citation>
    <scope>NUCLEOTIDE SEQUENCE [LARGE SCALE GENOMIC DNA]</scope>
    <source>
        <strain evidence="10 11">12B1</strain>
    </source>
</reference>
<dbReference type="Proteomes" id="UP001515480">
    <property type="component" value="Unassembled WGS sequence"/>
</dbReference>
<feature type="transmembrane region" description="Helical" evidence="8">
    <location>
        <begin position="68"/>
        <end position="93"/>
    </location>
</feature>
<comment type="similarity">
    <text evidence="2 8">Belongs to the ammonia transporter channel (TC 1.A.11.2) family.</text>
</comment>
<dbReference type="NCBIfam" id="TIGR00836">
    <property type="entry name" value="amt"/>
    <property type="match status" value="1"/>
</dbReference>
<dbReference type="Pfam" id="PF00909">
    <property type="entry name" value="Ammonium_transp"/>
    <property type="match status" value="1"/>
</dbReference>
<evidence type="ECO:0000256" key="7">
    <source>
        <dbReference type="ARBA" id="ARBA00023177"/>
    </source>
</evidence>
<keyword evidence="6 8" id="KW-0472">Membrane</keyword>
<dbReference type="InterPro" id="IPR018047">
    <property type="entry name" value="Ammonium_transpt_CS"/>
</dbReference>
<keyword evidence="5 8" id="KW-1133">Transmembrane helix</keyword>
<dbReference type="PROSITE" id="PS01219">
    <property type="entry name" value="AMMONIUM_TRANSP"/>
    <property type="match status" value="1"/>
</dbReference>
<sequence length="464" mass="49116">MANLSTFEARLAALEQQASDAETKSTTFWLLFNGTLVFFMQCGFGMLEAGTVSAKSTQNIMLKNLFDASLACLAWWAVGHGLAYEGGSGFIGFEPGLSFFSHGLEDNSAADWAFFWFQFTFAAASATIVSGAVAERTQLNAYVIFSACITCLIYPVVVHWVWSDDGWLSRSNKDAFLGGVLDFAGSGVVHLTGGVAGLCGAIVVGPRDGRFDPEHKIPMPLPGHSSVLQVLGTFILWTGWYGFNMGSTLDLSNAEAGRAGRIAVCTTLAASSGGAVAVCINHWLSPADDWDVSAMCSGILAGLVSITAGCSSIPTWAAVIHGSIGGLVFTFASRLVLKCKIDDPLDAFAVHGACGAWGVIAASLFSKEEYVNIRPHSRDGRGLFHGGVELFGAAVICVIVVTAWTAALSFTIFLLLAKAGRLRAVEQHAGPLERMDQSTHVSGPYIPARQRANAPVAATWDTPQ</sequence>
<evidence type="ECO:0000313" key="11">
    <source>
        <dbReference type="Proteomes" id="UP001515480"/>
    </source>
</evidence>
<proteinExistence type="inferred from homology"/>
<keyword evidence="4 8" id="KW-0812">Transmembrane</keyword>
<feature type="transmembrane region" description="Helical" evidence="8">
    <location>
        <begin position="28"/>
        <end position="47"/>
    </location>
</feature>
<protein>
    <recommendedName>
        <fullName evidence="8">Ammonium transporter</fullName>
    </recommendedName>
</protein>
<feature type="transmembrane region" description="Helical" evidence="8">
    <location>
        <begin position="390"/>
        <end position="417"/>
    </location>
</feature>
<dbReference type="InterPro" id="IPR024041">
    <property type="entry name" value="NH4_transpt_AmtB-like_dom"/>
</dbReference>
<name>A0AB34IYM4_PRYPA</name>
<comment type="subcellular location">
    <subcellularLocation>
        <location evidence="8">Cell membrane</location>
        <topology evidence="8">Multi-pass membrane protein</topology>
    </subcellularLocation>
    <subcellularLocation>
        <location evidence="1">Membrane</location>
        <topology evidence="1">Multi-pass membrane protein</topology>
    </subcellularLocation>
</comment>
<evidence type="ECO:0000256" key="5">
    <source>
        <dbReference type="ARBA" id="ARBA00022989"/>
    </source>
</evidence>
<dbReference type="AlphaFoldDB" id="A0AB34IYM4"/>
<evidence type="ECO:0000256" key="8">
    <source>
        <dbReference type="RuleBase" id="RU362002"/>
    </source>
</evidence>
<comment type="caution">
    <text evidence="10">The sequence shown here is derived from an EMBL/GenBank/DDBJ whole genome shotgun (WGS) entry which is preliminary data.</text>
</comment>
<evidence type="ECO:0000256" key="6">
    <source>
        <dbReference type="ARBA" id="ARBA00023136"/>
    </source>
</evidence>
<dbReference type="InterPro" id="IPR029020">
    <property type="entry name" value="Ammonium/urea_transptr"/>
</dbReference>
<dbReference type="GO" id="GO:0008519">
    <property type="term" value="F:ammonium channel activity"/>
    <property type="evidence" value="ECO:0007669"/>
    <property type="project" value="InterPro"/>
</dbReference>
<dbReference type="SUPFAM" id="SSF111352">
    <property type="entry name" value="Ammonium transporter"/>
    <property type="match status" value="1"/>
</dbReference>
<evidence type="ECO:0000256" key="1">
    <source>
        <dbReference type="ARBA" id="ARBA00004141"/>
    </source>
</evidence>
<keyword evidence="3 8" id="KW-0813">Transport</keyword>
<dbReference type="GO" id="GO:0005886">
    <property type="term" value="C:plasma membrane"/>
    <property type="evidence" value="ECO:0007669"/>
    <property type="project" value="UniProtKB-SubCell"/>
</dbReference>
<dbReference type="FunFam" id="1.10.3430.10:FF:000008">
    <property type="entry name" value="Ammonium transporter"/>
    <property type="match status" value="1"/>
</dbReference>
<evidence type="ECO:0000313" key="10">
    <source>
        <dbReference type="EMBL" id="KAL1508739.1"/>
    </source>
</evidence>
<dbReference type="EMBL" id="JBGBPQ010000016">
    <property type="protein sequence ID" value="KAL1508739.1"/>
    <property type="molecule type" value="Genomic_DNA"/>
</dbReference>
<feature type="transmembrane region" description="Helical" evidence="8">
    <location>
        <begin position="183"/>
        <end position="205"/>
    </location>
</feature>
<keyword evidence="11" id="KW-1185">Reference proteome</keyword>
<evidence type="ECO:0000259" key="9">
    <source>
        <dbReference type="Pfam" id="PF00909"/>
    </source>
</evidence>
<feature type="domain" description="Ammonium transporter AmtB-like" evidence="9">
    <location>
        <begin position="29"/>
        <end position="427"/>
    </location>
</feature>
<feature type="transmembrane region" description="Helical" evidence="8">
    <location>
        <begin position="292"/>
        <end position="309"/>
    </location>
</feature>
<gene>
    <name evidence="10" type="ORF">AB1Y20_004834</name>
</gene>
<dbReference type="InterPro" id="IPR001905">
    <property type="entry name" value="Ammonium_transpt"/>
</dbReference>
<dbReference type="GO" id="GO:0097272">
    <property type="term" value="P:ammonium homeostasis"/>
    <property type="evidence" value="ECO:0007669"/>
    <property type="project" value="TreeGrafter"/>
</dbReference>
<feature type="transmembrane region" description="Helical" evidence="8">
    <location>
        <begin position="259"/>
        <end position="280"/>
    </location>
</feature>
<evidence type="ECO:0000256" key="2">
    <source>
        <dbReference type="ARBA" id="ARBA00005887"/>
    </source>
</evidence>
<accession>A0AB34IYM4</accession>